<dbReference type="Proteomes" id="UP000326759">
    <property type="component" value="Unassembled WGS sequence"/>
</dbReference>
<feature type="transmembrane region" description="Helical" evidence="2">
    <location>
        <begin position="16"/>
        <end position="40"/>
    </location>
</feature>
<dbReference type="InterPro" id="IPR050369">
    <property type="entry name" value="RBOH/FRE"/>
</dbReference>
<name>A0A5N5TAW5_9CRUS</name>
<dbReference type="InterPro" id="IPR000778">
    <property type="entry name" value="Cyt_b245_heavy_chain"/>
</dbReference>
<dbReference type="PANTHER" id="PTHR11972">
    <property type="entry name" value="NADPH OXIDASE"/>
    <property type="match status" value="1"/>
</dbReference>
<dbReference type="OrthoDB" id="436496at2759"/>
<evidence type="ECO:0000313" key="5">
    <source>
        <dbReference type="Proteomes" id="UP000326759"/>
    </source>
</evidence>
<evidence type="ECO:0000259" key="3">
    <source>
        <dbReference type="Pfam" id="PF08030"/>
    </source>
</evidence>
<feature type="domain" description="Ferric reductase NAD binding" evidence="3">
    <location>
        <begin position="18"/>
        <end position="162"/>
    </location>
</feature>
<dbReference type="PANTHER" id="PTHR11972:SF153">
    <property type="entry name" value="SUPEROXIDE-GENERATING NADPH OXIDASE HEAVY CHAIN SUBUNIT A"/>
    <property type="match status" value="1"/>
</dbReference>
<keyword evidence="2" id="KW-1133">Transmembrane helix</keyword>
<feature type="non-terminal residue" evidence="4">
    <location>
        <position position="1"/>
    </location>
</feature>
<dbReference type="GO" id="GO:0016491">
    <property type="term" value="F:oxidoreductase activity"/>
    <property type="evidence" value="ECO:0007669"/>
    <property type="project" value="UniProtKB-KW"/>
</dbReference>
<dbReference type="SUPFAM" id="SSF52343">
    <property type="entry name" value="Ferredoxin reductase-like, C-terminal NADP-linked domain"/>
    <property type="match status" value="1"/>
</dbReference>
<dbReference type="Gene3D" id="3.40.50.80">
    <property type="entry name" value="Nucleotide-binding domain of ferredoxin-NADP reductase (FNR) module"/>
    <property type="match status" value="1"/>
</dbReference>
<evidence type="ECO:0000256" key="1">
    <source>
        <dbReference type="ARBA" id="ARBA00023002"/>
    </source>
</evidence>
<evidence type="ECO:0000313" key="4">
    <source>
        <dbReference type="EMBL" id="KAB7503632.1"/>
    </source>
</evidence>
<gene>
    <name evidence="4" type="primary">NOX4</name>
    <name evidence="4" type="ORF">Anas_07612</name>
</gene>
<dbReference type="InterPro" id="IPR013121">
    <property type="entry name" value="Fe_red_NAD-bd_6"/>
</dbReference>
<dbReference type="GO" id="GO:0005886">
    <property type="term" value="C:plasma membrane"/>
    <property type="evidence" value="ECO:0007669"/>
    <property type="project" value="TreeGrafter"/>
</dbReference>
<keyword evidence="2" id="KW-0472">Membrane</keyword>
<proteinExistence type="predicted"/>
<dbReference type="Pfam" id="PF08030">
    <property type="entry name" value="NAD_binding_6"/>
    <property type="match status" value="1"/>
</dbReference>
<dbReference type="EMBL" id="SEYY01004765">
    <property type="protein sequence ID" value="KAB7503632.1"/>
    <property type="molecule type" value="Genomic_DNA"/>
</dbReference>
<reference evidence="4 5" key="1">
    <citation type="journal article" date="2019" name="PLoS Biol.">
        <title>Sex chromosomes control vertical transmission of feminizing Wolbachia symbionts in an isopod.</title>
        <authorList>
            <person name="Becking T."/>
            <person name="Chebbi M.A."/>
            <person name="Giraud I."/>
            <person name="Moumen B."/>
            <person name="Laverre T."/>
            <person name="Caubet Y."/>
            <person name="Peccoud J."/>
            <person name="Gilbert C."/>
            <person name="Cordaux R."/>
        </authorList>
    </citation>
    <scope>NUCLEOTIDE SEQUENCE [LARGE SCALE GENOMIC DNA]</scope>
    <source>
        <strain evidence="4">ANa2</strain>
        <tissue evidence="4">Whole body excluding digestive tract and cuticle</tissue>
    </source>
</reference>
<keyword evidence="2" id="KW-0812">Transmembrane</keyword>
<protein>
    <submittedName>
        <fullName evidence="4">NADPH oxidase 4</fullName>
    </submittedName>
</protein>
<organism evidence="4 5">
    <name type="scientific">Armadillidium nasatum</name>
    <dbReference type="NCBI Taxonomy" id="96803"/>
    <lineage>
        <taxon>Eukaryota</taxon>
        <taxon>Metazoa</taxon>
        <taxon>Ecdysozoa</taxon>
        <taxon>Arthropoda</taxon>
        <taxon>Crustacea</taxon>
        <taxon>Multicrustacea</taxon>
        <taxon>Malacostraca</taxon>
        <taxon>Eumalacostraca</taxon>
        <taxon>Peracarida</taxon>
        <taxon>Isopoda</taxon>
        <taxon>Oniscidea</taxon>
        <taxon>Crinocheta</taxon>
        <taxon>Armadillidiidae</taxon>
        <taxon>Armadillidium</taxon>
    </lineage>
</organism>
<dbReference type="CDD" id="cd06186">
    <property type="entry name" value="NOX_Duox_like_FAD_NADP"/>
    <property type="match status" value="1"/>
</dbReference>
<keyword evidence="1" id="KW-0560">Oxidoreductase</keyword>
<evidence type="ECO:0000256" key="2">
    <source>
        <dbReference type="SAM" id="Phobius"/>
    </source>
</evidence>
<comment type="caution">
    <text evidence="4">The sequence shown here is derived from an EMBL/GenBank/DDBJ whole genome shotgun (WGS) entry which is preliminary data.</text>
</comment>
<sequence length="180" mass="20956">ASFFDGPYNSPNEYMISYPVVIAIAGGIGITPLLASLSYLMKTCEPKPRHFHIVWVFRELEMPFPFLQFFQSALDKFWVENQEDRLELGFYCTQASSDLEAQLNLAPKFYKDFAPFLRARLKFGRPNWEELFKVWKEYYQGSEVGVFCCGPKSLNKQISRFCLRAVGEGLRFSYHHESFS</sequence>
<dbReference type="AlphaFoldDB" id="A0A5N5TAW5"/>
<dbReference type="PRINTS" id="PR00466">
    <property type="entry name" value="GP91PHOX"/>
</dbReference>
<dbReference type="InterPro" id="IPR039261">
    <property type="entry name" value="FNR_nucleotide-bd"/>
</dbReference>
<keyword evidence="5" id="KW-1185">Reference proteome</keyword>
<accession>A0A5N5TAW5</accession>